<dbReference type="KEGG" id="cjap:GWK36_09300"/>
<dbReference type="Proteomes" id="UP000502699">
    <property type="component" value="Chromosome"/>
</dbReference>
<accession>A0A6G7VDU8</accession>
<sequence length="244" mass="27032">MLPPIDLGYIAEQLDELGEELCARGEELDPPPETLLLALRRMIEVLQTADGAGAADFGHQIQGLTGSDPELILSYGIQLLTQLAGTAERMDLPQHAQALERLTLPLSLWMLRRGCELSYPEPVVNALAHLANHLHHAESLIELYGLMNEILESIGLERALASESGQSNRPCHVLLINRAIVATRTRQPELMDSAFRSIADYLPDEAPAFFREGMSQIEGLDYPAAARTVMEHYFTAWCTGQRLH</sequence>
<proteinExistence type="predicted"/>
<organism evidence="1 2">
    <name type="scientific">Caldichromatium japonicum</name>
    <dbReference type="NCBI Taxonomy" id="2699430"/>
    <lineage>
        <taxon>Bacteria</taxon>
        <taxon>Pseudomonadati</taxon>
        <taxon>Pseudomonadota</taxon>
        <taxon>Gammaproteobacteria</taxon>
        <taxon>Chromatiales</taxon>
        <taxon>Chromatiaceae</taxon>
        <taxon>Caldichromatium</taxon>
    </lineage>
</organism>
<evidence type="ECO:0000313" key="2">
    <source>
        <dbReference type="Proteomes" id="UP000502699"/>
    </source>
</evidence>
<dbReference type="EMBL" id="CP048029">
    <property type="protein sequence ID" value="QIK38144.1"/>
    <property type="molecule type" value="Genomic_DNA"/>
</dbReference>
<gene>
    <name evidence="1" type="ORF">GWK36_09300</name>
</gene>
<name>A0A6G7VDU8_9GAMM</name>
<reference evidence="2" key="1">
    <citation type="submission" date="2020-01" db="EMBL/GenBank/DDBJ databases">
        <title>Caldichromatium gen. nov., sp. nov., a thermophilic purple sulfur bacterium member of the family Chromatiaceae isolated from Nakabusa hot spring, Japan.</title>
        <authorList>
            <person name="Saini M.K."/>
            <person name="Hanada S."/>
            <person name="Tank M."/>
        </authorList>
    </citation>
    <scope>NUCLEOTIDE SEQUENCE [LARGE SCALE GENOMIC DNA]</scope>
    <source>
        <strain evidence="2">No.7</strain>
    </source>
</reference>
<protein>
    <submittedName>
        <fullName evidence="1">Uncharacterized protein</fullName>
    </submittedName>
</protein>
<dbReference type="RefSeq" id="WP_166270908.1">
    <property type="nucleotide sequence ID" value="NZ_CP048029.1"/>
</dbReference>
<keyword evidence="2" id="KW-1185">Reference proteome</keyword>
<dbReference type="AlphaFoldDB" id="A0A6G7VDU8"/>
<evidence type="ECO:0000313" key="1">
    <source>
        <dbReference type="EMBL" id="QIK38144.1"/>
    </source>
</evidence>